<dbReference type="InterPro" id="IPR001611">
    <property type="entry name" value="Leu-rich_rpt"/>
</dbReference>
<dbReference type="AlphaFoldDB" id="A0A7X5QIU6"/>
<keyword evidence="2" id="KW-0677">Repeat</keyword>
<accession>A0A7X5QIU6</accession>
<evidence type="ECO:0000256" key="2">
    <source>
        <dbReference type="ARBA" id="ARBA00022737"/>
    </source>
</evidence>
<dbReference type="Pfam" id="PF13855">
    <property type="entry name" value="LRR_8"/>
    <property type="match status" value="1"/>
</dbReference>
<dbReference type="Proteomes" id="UP000547931">
    <property type="component" value="Unassembled WGS sequence"/>
</dbReference>
<gene>
    <name evidence="3" type="ORF">C5470_01955</name>
</gene>
<dbReference type="SUPFAM" id="SSF52058">
    <property type="entry name" value="L domain-like"/>
    <property type="match status" value="1"/>
</dbReference>
<dbReference type="EMBL" id="PUJV01000002">
    <property type="protein sequence ID" value="NHB95242.1"/>
    <property type="molecule type" value="Genomic_DNA"/>
</dbReference>
<evidence type="ECO:0000313" key="4">
    <source>
        <dbReference type="Proteomes" id="UP000547931"/>
    </source>
</evidence>
<comment type="caution">
    <text evidence="3">The sequence shown here is derived from an EMBL/GenBank/DDBJ whole genome shotgun (WGS) entry which is preliminary data.</text>
</comment>
<keyword evidence="1" id="KW-0433">Leucine-rich repeat</keyword>
<proteinExistence type="predicted"/>
<evidence type="ECO:0000256" key="1">
    <source>
        <dbReference type="ARBA" id="ARBA00022614"/>
    </source>
</evidence>
<protein>
    <recommendedName>
        <fullName evidence="5">Leucine-rich repeat domain-containing protein</fullName>
    </recommendedName>
</protein>
<reference evidence="3 4" key="1">
    <citation type="submission" date="2018-02" db="EMBL/GenBank/DDBJ databases">
        <authorList>
            <person name="Machado R.A."/>
        </authorList>
    </citation>
    <scope>NUCLEOTIDE SEQUENCE [LARGE SCALE GENOMIC DNA]</scope>
    <source>
        <strain evidence="3 4">DSM 23271</strain>
    </source>
</reference>
<evidence type="ECO:0000313" key="3">
    <source>
        <dbReference type="EMBL" id="NHB95242.1"/>
    </source>
</evidence>
<keyword evidence="4" id="KW-1185">Reference proteome</keyword>
<sequence>MWLLSELTTLDLRANNLSTLPDSFIDLHNLKKLDLRWNSFSEVPYGVFILMERGCLVHM</sequence>
<dbReference type="SMART" id="SM00369">
    <property type="entry name" value="LRR_TYP"/>
    <property type="match status" value="2"/>
</dbReference>
<name>A0A7X5QIU6_9GAMM</name>
<dbReference type="RefSeq" id="WP_422631044.1">
    <property type="nucleotide sequence ID" value="NZ_CAWPIE010000002.1"/>
</dbReference>
<dbReference type="Gene3D" id="3.80.10.10">
    <property type="entry name" value="Ribonuclease Inhibitor"/>
    <property type="match status" value="1"/>
</dbReference>
<evidence type="ECO:0008006" key="5">
    <source>
        <dbReference type="Google" id="ProtNLM"/>
    </source>
</evidence>
<organism evidence="3 4">
    <name type="scientific">Photorhabdus stackebrandtii</name>
    <dbReference type="NCBI Taxonomy" id="1123042"/>
    <lineage>
        <taxon>Bacteria</taxon>
        <taxon>Pseudomonadati</taxon>
        <taxon>Pseudomonadota</taxon>
        <taxon>Gammaproteobacteria</taxon>
        <taxon>Enterobacterales</taxon>
        <taxon>Morganellaceae</taxon>
        <taxon>Photorhabdus</taxon>
    </lineage>
</organism>
<dbReference type="InterPro" id="IPR003591">
    <property type="entry name" value="Leu-rich_rpt_typical-subtyp"/>
</dbReference>
<dbReference type="InterPro" id="IPR032675">
    <property type="entry name" value="LRR_dom_sf"/>
</dbReference>